<dbReference type="InterPro" id="IPR037951">
    <property type="entry name" value="MopB_CT_YdeP"/>
</dbReference>
<dbReference type="GO" id="GO:0043546">
    <property type="term" value="F:molybdopterin cofactor binding"/>
    <property type="evidence" value="ECO:0007669"/>
    <property type="project" value="InterPro"/>
</dbReference>
<dbReference type="GO" id="GO:0016020">
    <property type="term" value="C:membrane"/>
    <property type="evidence" value="ECO:0007669"/>
    <property type="project" value="TreeGrafter"/>
</dbReference>
<keyword evidence="7 12" id="KW-0560">Oxidoreductase</keyword>
<dbReference type="CDD" id="cd02787">
    <property type="entry name" value="MopB_CT_ydeP"/>
    <property type="match status" value="1"/>
</dbReference>
<evidence type="ECO:0000256" key="3">
    <source>
        <dbReference type="ARBA" id="ARBA00010312"/>
    </source>
</evidence>
<dbReference type="EC" id="1.2.1.2" evidence="12"/>
<dbReference type="InterPro" id="IPR009010">
    <property type="entry name" value="Asp_de-COase-like_dom_sf"/>
</dbReference>
<comment type="cofactor">
    <cofactor evidence="2">
        <name>[4Fe-4S] cluster</name>
        <dbReference type="ChEBI" id="CHEBI:49883"/>
    </cofactor>
</comment>
<name>A0AA36PMI0_YERMO</name>
<comment type="cofactor">
    <cofactor evidence="1">
        <name>Mo-bis(molybdopterin guanine dinucleotide)</name>
        <dbReference type="ChEBI" id="CHEBI:60539"/>
    </cofactor>
</comment>
<dbReference type="NCBIfam" id="TIGR01701">
    <property type="entry name" value="Fdhalpha-like"/>
    <property type="match status" value="1"/>
</dbReference>
<dbReference type="Gene3D" id="3.40.228.10">
    <property type="entry name" value="Dimethylsulfoxide Reductase, domain 2"/>
    <property type="match status" value="1"/>
</dbReference>
<dbReference type="SUPFAM" id="SSF53706">
    <property type="entry name" value="Formate dehydrogenase/DMSO reductase, domains 1-3"/>
    <property type="match status" value="1"/>
</dbReference>
<dbReference type="EMBL" id="CQBM01000001">
    <property type="protein sequence ID" value="CNH35056.1"/>
    <property type="molecule type" value="Genomic_DNA"/>
</dbReference>
<feature type="domain" description="Molybdopterin oxidoreductase" evidence="10">
    <location>
        <begin position="109"/>
        <end position="494"/>
    </location>
</feature>
<evidence type="ECO:0000256" key="9">
    <source>
        <dbReference type="ARBA" id="ARBA00023014"/>
    </source>
</evidence>
<dbReference type="GO" id="GO:0045333">
    <property type="term" value="P:cellular respiration"/>
    <property type="evidence" value="ECO:0007669"/>
    <property type="project" value="UniProtKB-ARBA"/>
</dbReference>
<keyword evidence="6" id="KW-0479">Metal-binding</keyword>
<evidence type="ECO:0000256" key="1">
    <source>
        <dbReference type="ARBA" id="ARBA00001942"/>
    </source>
</evidence>
<gene>
    <name evidence="12" type="primary">fdhF_1</name>
    <name evidence="12" type="ORF">ERS008502_00207</name>
</gene>
<accession>A0AA36PMI0</accession>
<evidence type="ECO:0000259" key="11">
    <source>
        <dbReference type="Pfam" id="PF01568"/>
    </source>
</evidence>
<dbReference type="GO" id="GO:1990204">
    <property type="term" value="C:oxidoreductase complex"/>
    <property type="evidence" value="ECO:0007669"/>
    <property type="project" value="UniProtKB-ARBA"/>
</dbReference>
<dbReference type="GO" id="GO:0008863">
    <property type="term" value="F:formate dehydrogenase (NAD+) activity"/>
    <property type="evidence" value="ECO:0007669"/>
    <property type="project" value="InterPro"/>
</dbReference>
<evidence type="ECO:0000256" key="4">
    <source>
        <dbReference type="ARBA" id="ARBA00022485"/>
    </source>
</evidence>
<dbReference type="GO" id="GO:0030151">
    <property type="term" value="F:molybdenum ion binding"/>
    <property type="evidence" value="ECO:0007669"/>
    <property type="project" value="InterPro"/>
</dbReference>
<evidence type="ECO:0000313" key="13">
    <source>
        <dbReference type="Proteomes" id="UP000040841"/>
    </source>
</evidence>
<dbReference type="InterPro" id="IPR041953">
    <property type="entry name" value="YdeP_MopB"/>
</dbReference>
<dbReference type="PIRSF" id="PIRSF000144">
    <property type="entry name" value="CbbBc"/>
    <property type="match status" value="1"/>
</dbReference>
<dbReference type="Gene3D" id="3.40.50.740">
    <property type="match status" value="1"/>
</dbReference>
<dbReference type="GO" id="GO:0051539">
    <property type="term" value="F:4 iron, 4 sulfur cluster binding"/>
    <property type="evidence" value="ECO:0007669"/>
    <property type="project" value="UniProtKB-KW"/>
</dbReference>
<evidence type="ECO:0000259" key="10">
    <source>
        <dbReference type="Pfam" id="PF00384"/>
    </source>
</evidence>
<dbReference type="InterPro" id="IPR050123">
    <property type="entry name" value="Prok_molybdopt-oxidoreductase"/>
</dbReference>
<dbReference type="CDD" id="cd02767">
    <property type="entry name" value="MopB_ydeP"/>
    <property type="match status" value="1"/>
</dbReference>
<keyword evidence="8" id="KW-0408">Iron</keyword>
<sequence length="779" mass="85160">MKFKSAIKPYTGAAGGWGSLEATTRFVLDSKQALKNIRNLLRVNQVKGFDCPGCAWGDDNHSTFSFCENGAKAVSWEATRKAVEPQFFADHSLTTLRQQSDYFLEYQGRITHPMRYNPQTDRYQPISWESALALIAKHINELDSPNQLELYTSGRASNEASYLYQLFGRMLGTNNFPDCSNMCHEASGTGLKQSIGVGKGTIRMQDFELADAIFVFGQNPGTNHPRMLHSLRHAKDRGARIVSFNTLRERGLERFADPQNPIEMLTPKSSPISSAYFQPNLGGDMAAVRGMVKALLENHRQQLALGEPGLFDQAFIAVHTQGIDDYLAAVDSTSWGQITQQSGLSETQIRHAADIYQHAERVILTWAMGITQHKHSVITVRELANLQLLFGQLGKPGAGLCPVRGHSNVQGNRTMGIDEKPSAAMLERLGHHFGFTPPQAAGHNTVEALEAMLRGDVRVLIALGGNLAATAPDTERTAQALRNCDLTVHISTKLNRSHLITGAEALILPTLGRTERDMQASGSQFITVEDSFSMVHASEGVGKPLAETQHSETAIVCGIAHAVFAQQAAVNDQPTGNQPIDWLALADDYSLIRDHIAATLPGFADFNARCEQPGGFYLGSAAADMQFATPSGKAEFCSAALPESLFPPMSGEAAPFVLQTLRSHDQYNTTIYGLDDRYRGVYGQREVLFINPQDLAALALEDGDLVEIETLWHDGITRKVSGFKLVSYDIPRGNLAAYYPETNPLVPLSSFGDGTHTPTSKSVPVTVRRWLPPASARIA</sequence>
<dbReference type="AlphaFoldDB" id="A0AA36PMI0"/>
<dbReference type="PANTHER" id="PTHR43105:SF4">
    <property type="entry name" value="PROTEIN YDEP"/>
    <property type="match status" value="1"/>
</dbReference>
<evidence type="ECO:0000313" key="12">
    <source>
        <dbReference type="EMBL" id="CNH35056.1"/>
    </source>
</evidence>
<dbReference type="InterPro" id="IPR006657">
    <property type="entry name" value="MoPterin_dinucl-bd_dom"/>
</dbReference>
<evidence type="ECO:0000256" key="6">
    <source>
        <dbReference type="ARBA" id="ARBA00022723"/>
    </source>
</evidence>
<proteinExistence type="inferred from homology"/>
<dbReference type="InterPro" id="IPR006656">
    <property type="entry name" value="Mopterin_OxRdtase"/>
</dbReference>
<dbReference type="Pfam" id="PF01568">
    <property type="entry name" value="Molydop_binding"/>
    <property type="match status" value="1"/>
</dbReference>
<keyword evidence="5" id="KW-0500">Molybdenum</keyword>
<dbReference type="RefSeq" id="WP_049677790.1">
    <property type="nucleotide sequence ID" value="NZ_CABMMJ010000001.1"/>
</dbReference>
<evidence type="ECO:0000256" key="8">
    <source>
        <dbReference type="ARBA" id="ARBA00023004"/>
    </source>
</evidence>
<dbReference type="SUPFAM" id="SSF50692">
    <property type="entry name" value="ADC-like"/>
    <property type="match status" value="1"/>
</dbReference>
<dbReference type="Proteomes" id="UP000040841">
    <property type="component" value="Unassembled WGS sequence"/>
</dbReference>
<organism evidence="12 13">
    <name type="scientific">Yersinia mollaretii</name>
    <dbReference type="NCBI Taxonomy" id="33060"/>
    <lineage>
        <taxon>Bacteria</taxon>
        <taxon>Pseudomonadati</taxon>
        <taxon>Pseudomonadota</taxon>
        <taxon>Gammaproteobacteria</taxon>
        <taxon>Enterobacterales</taxon>
        <taxon>Yersiniaceae</taxon>
        <taxon>Yersinia</taxon>
    </lineage>
</organism>
<dbReference type="PANTHER" id="PTHR43105">
    <property type="entry name" value="RESPIRATORY NITRATE REDUCTASE"/>
    <property type="match status" value="1"/>
</dbReference>
<evidence type="ECO:0000256" key="7">
    <source>
        <dbReference type="ARBA" id="ARBA00023002"/>
    </source>
</evidence>
<keyword evidence="9" id="KW-0411">Iron-sulfur</keyword>
<reference evidence="12 13" key="1">
    <citation type="submission" date="2015-03" db="EMBL/GenBank/DDBJ databases">
        <authorList>
            <consortium name="Pathogen Informatics"/>
            <person name="Murphy D."/>
        </authorList>
    </citation>
    <scope>NUCLEOTIDE SEQUENCE [LARGE SCALE GENOMIC DNA]</scope>
    <source>
        <strain evidence="12 13">FE82747</strain>
    </source>
</reference>
<dbReference type="InterPro" id="IPR010046">
    <property type="entry name" value="Mopterin_OxRdtse_a_bac"/>
</dbReference>
<comment type="similarity">
    <text evidence="3">Belongs to the prokaryotic molybdopterin-containing oxidoreductase family.</text>
</comment>
<feature type="domain" description="Molybdopterin dinucleotide-binding" evidence="11">
    <location>
        <begin position="656"/>
        <end position="763"/>
    </location>
</feature>
<comment type="caution">
    <text evidence="12">The sequence shown here is derived from an EMBL/GenBank/DDBJ whole genome shotgun (WGS) entry which is preliminary data.</text>
</comment>
<keyword evidence="4" id="KW-0004">4Fe-4S</keyword>
<evidence type="ECO:0000256" key="2">
    <source>
        <dbReference type="ARBA" id="ARBA00001966"/>
    </source>
</evidence>
<evidence type="ECO:0000256" key="5">
    <source>
        <dbReference type="ARBA" id="ARBA00022505"/>
    </source>
</evidence>
<protein>
    <submittedName>
        <fullName evidence="12">Oxidoreductase</fullName>
        <ecNumber evidence="12">1.2.1.2</ecNumber>
    </submittedName>
</protein>
<dbReference type="Gene3D" id="2.40.40.20">
    <property type="match status" value="1"/>
</dbReference>
<dbReference type="Pfam" id="PF00384">
    <property type="entry name" value="Molybdopterin"/>
    <property type="match status" value="1"/>
</dbReference>